<reference evidence="2 3" key="1">
    <citation type="submission" date="2021-04" db="EMBL/GenBank/DDBJ databases">
        <authorList>
            <person name="Bliznina A."/>
        </authorList>
    </citation>
    <scope>NUCLEOTIDE SEQUENCE [LARGE SCALE GENOMIC DNA]</scope>
</reference>
<dbReference type="Gene3D" id="6.10.110.10">
    <property type="match status" value="1"/>
</dbReference>
<sequence>MDHVTTSMNPDDIMPYAESELWPSDVKVWYMLSWVLICGLIGLIAFPLSMLAIGFSVDGVVALSCAACTQSCIYGGATSGCFSIMQALGTQPLVMVIIGFIFGSVSGGLIANKIYVDHFDALGNSTITTTSMAPF</sequence>
<evidence type="ECO:0000256" key="1">
    <source>
        <dbReference type="SAM" id="Phobius"/>
    </source>
</evidence>
<keyword evidence="1" id="KW-0472">Membrane</keyword>
<evidence type="ECO:0000313" key="2">
    <source>
        <dbReference type="EMBL" id="CAG5088825.1"/>
    </source>
</evidence>
<proteinExistence type="predicted"/>
<name>A0ABN7S4F5_OIKDI</name>
<protein>
    <submittedName>
        <fullName evidence="2">Oidioi.mRNA.OKI2018_I69.PAR.g11982.t1.cds</fullName>
    </submittedName>
</protein>
<organism evidence="2 3">
    <name type="scientific">Oikopleura dioica</name>
    <name type="common">Tunicate</name>
    <dbReference type="NCBI Taxonomy" id="34765"/>
    <lineage>
        <taxon>Eukaryota</taxon>
        <taxon>Metazoa</taxon>
        <taxon>Chordata</taxon>
        <taxon>Tunicata</taxon>
        <taxon>Appendicularia</taxon>
        <taxon>Copelata</taxon>
        <taxon>Oikopleuridae</taxon>
        <taxon>Oikopleura</taxon>
    </lineage>
</organism>
<keyword evidence="1" id="KW-1133">Transmembrane helix</keyword>
<accession>A0ABN7S4F5</accession>
<feature type="transmembrane region" description="Helical" evidence="1">
    <location>
        <begin position="60"/>
        <end position="85"/>
    </location>
</feature>
<feature type="transmembrane region" description="Helical" evidence="1">
    <location>
        <begin position="91"/>
        <end position="111"/>
    </location>
</feature>
<gene>
    <name evidence="2" type="ORF">OKIOD_LOCUS3540</name>
</gene>
<dbReference type="InterPro" id="IPR038213">
    <property type="entry name" value="IFI6/IFI27-like_sf"/>
</dbReference>
<dbReference type="EMBL" id="OU015568">
    <property type="protein sequence ID" value="CAG5088825.1"/>
    <property type="molecule type" value="Genomic_DNA"/>
</dbReference>
<evidence type="ECO:0000313" key="3">
    <source>
        <dbReference type="Proteomes" id="UP001158576"/>
    </source>
</evidence>
<feature type="transmembrane region" description="Helical" evidence="1">
    <location>
        <begin position="28"/>
        <end position="48"/>
    </location>
</feature>
<keyword evidence="3" id="KW-1185">Reference proteome</keyword>
<keyword evidence="1" id="KW-0812">Transmembrane</keyword>
<dbReference type="Proteomes" id="UP001158576">
    <property type="component" value="Chromosome PAR"/>
</dbReference>